<dbReference type="Proteomes" id="UP000769157">
    <property type="component" value="Unassembled WGS sequence"/>
</dbReference>
<proteinExistence type="predicted"/>
<keyword evidence="3" id="KW-1185">Reference proteome</keyword>
<organism evidence="2 3">
    <name type="scientific">Ogataea philodendri</name>
    <dbReference type="NCBI Taxonomy" id="1378263"/>
    <lineage>
        <taxon>Eukaryota</taxon>
        <taxon>Fungi</taxon>
        <taxon>Dikarya</taxon>
        <taxon>Ascomycota</taxon>
        <taxon>Saccharomycotina</taxon>
        <taxon>Pichiomycetes</taxon>
        <taxon>Pichiales</taxon>
        <taxon>Pichiaceae</taxon>
        <taxon>Ogataea</taxon>
    </lineage>
</organism>
<reference evidence="2" key="1">
    <citation type="journal article" date="2021" name="Open Biol.">
        <title>Shared evolutionary footprints suggest mitochondrial oxidative damage underlies multiple complex I losses in fungi.</title>
        <authorList>
            <person name="Schikora-Tamarit M.A."/>
            <person name="Marcet-Houben M."/>
            <person name="Nosek J."/>
            <person name="Gabaldon T."/>
        </authorList>
    </citation>
    <scope>NUCLEOTIDE SEQUENCE</scope>
    <source>
        <strain evidence="2">CBS6075</strain>
    </source>
</reference>
<protein>
    <submittedName>
        <fullName evidence="2">Uncharacterized protein</fullName>
    </submittedName>
</protein>
<sequence>MESANTQHLVPRRCTKYALQNFSYFLDLHLKTGGNTHSPAMLNSSTNTESTRLQEVRLARAKLNTYKSFDAEEDFEFCPIVSSQRYFSDHSSPLPTPQQPAQIDSASLFKILAAAHQKLQLPQVNPLPAFDLHPRQTNAESSSKHTNFNYVSDTPTTGSEAASSNASSLKIRSISSKTAEQLQSIYHAADDKGSSRVRIVSN</sequence>
<dbReference type="GeneID" id="70236811"/>
<dbReference type="AlphaFoldDB" id="A0A9P8P2Q9"/>
<accession>A0A9P8P2Q9</accession>
<evidence type="ECO:0000313" key="2">
    <source>
        <dbReference type="EMBL" id="KAH3664132.1"/>
    </source>
</evidence>
<evidence type="ECO:0000313" key="3">
    <source>
        <dbReference type="Proteomes" id="UP000769157"/>
    </source>
</evidence>
<gene>
    <name evidence="2" type="ORF">OGAPHI_004846</name>
</gene>
<reference evidence="2" key="2">
    <citation type="submission" date="2021-01" db="EMBL/GenBank/DDBJ databases">
        <authorList>
            <person name="Schikora-Tamarit M.A."/>
        </authorList>
    </citation>
    <scope>NUCLEOTIDE SEQUENCE</scope>
    <source>
        <strain evidence="2">CBS6075</strain>
    </source>
</reference>
<dbReference type="EMBL" id="JAEUBE010000352">
    <property type="protein sequence ID" value="KAH3664132.1"/>
    <property type="molecule type" value="Genomic_DNA"/>
</dbReference>
<comment type="caution">
    <text evidence="2">The sequence shown here is derived from an EMBL/GenBank/DDBJ whole genome shotgun (WGS) entry which is preliminary data.</text>
</comment>
<feature type="compositionally biased region" description="Polar residues" evidence="1">
    <location>
        <begin position="135"/>
        <end position="168"/>
    </location>
</feature>
<dbReference type="OrthoDB" id="3987012at2759"/>
<name>A0A9P8P2Q9_9ASCO</name>
<evidence type="ECO:0000256" key="1">
    <source>
        <dbReference type="SAM" id="MobiDB-lite"/>
    </source>
</evidence>
<feature type="region of interest" description="Disordered" evidence="1">
    <location>
        <begin position="134"/>
        <end position="168"/>
    </location>
</feature>
<dbReference type="RefSeq" id="XP_046060412.1">
    <property type="nucleotide sequence ID" value="XM_046205968.1"/>
</dbReference>